<dbReference type="Proteomes" id="UP000014074">
    <property type="component" value="Unassembled WGS sequence"/>
</dbReference>
<protein>
    <submittedName>
        <fullName evidence="3">Uncharacterized protein</fullName>
    </submittedName>
</protein>
<feature type="region of interest" description="Disordered" evidence="2">
    <location>
        <begin position="297"/>
        <end position="338"/>
    </location>
</feature>
<evidence type="ECO:0000313" key="4">
    <source>
        <dbReference type="Proteomes" id="UP000014074"/>
    </source>
</evidence>
<dbReference type="HOGENOM" id="CLU_404998_0_0_1"/>
<keyword evidence="4" id="KW-1185">Reference proteome</keyword>
<accession>R8BXH0</accession>
<name>R8BXH0_PHAM7</name>
<keyword evidence="1" id="KW-0175">Coiled coil</keyword>
<feature type="compositionally biased region" description="Low complexity" evidence="2">
    <location>
        <begin position="581"/>
        <end position="591"/>
    </location>
</feature>
<feature type="region of interest" description="Disordered" evidence="2">
    <location>
        <begin position="623"/>
        <end position="679"/>
    </location>
</feature>
<feature type="compositionally biased region" description="Polar residues" evidence="2">
    <location>
        <begin position="646"/>
        <end position="655"/>
    </location>
</feature>
<reference evidence="4" key="1">
    <citation type="journal article" date="2013" name="Genome Announc.">
        <title>Draft genome sequence of the ascomycete Phaeoacremonium aleophilum strain UCR-PA7, a causal agent of the esca disease complex in grapevines.</title>
        <authorList>
            <person name="Blanco-Ulate B."/>
            <person name="Rolshausen P."/>
            <person name="Cantu D."/>
        </authorList>
    </citation>
    <scope>NUCLEOTIDE SEQUENCE [LARGE SCALE GENOMIC DNA]</scope>
    <source>
        <strain evidence="4">UCR-PA7</strain>
    </source>
</reference>
<feature type="region of interest" description="Disordered" evidence="2">
    <location>
        <begin position="464"/>
        <end position="600"/>
    </location>
</feature>
<evidence type="ECO:0000313" key="3">
    <source>
        <dbReference type="EMBL" id="EOO04101.1"/>
    </source>
</evidence>
<dbReference type="eggNOG" id="ENOG502T1M3">
    <property type="taxonomic scope" value="Eukaryota"/>
</dbReference>
<organism evidence="3 4">
    <name type="scientific">Phaeoacremonium minimum (strain UCR-PA7)</name>
    <name type="common">Esca disease fungus</name>
    <name type="synonym">Togninia minima</name>
    <dbReference type="NCBI Taxonomy" id="1286976"/>
    <lineage>
        <taxon>Eukaryota</taxon>
        <taxon>Fungi</taxon>
        <taxon>Dikarya</taxon>
        <taxon>Ascomycota</taxon>
        <taxon>Pezizomycotina</taxon>
        <taxon>Sordariomycetes</taxon>
        <taxon>Sordariomycetidae</taxon>
        <taxon>Togniniales</taxon>
        <taxon>Togniniaceae</taxon>
        <taxon>Phaeoacremonium</taxon>
    </lineage>
</organism>
<evidence type="ECO:0000256" key="1">
    <source>
        <dbReference type="SAM" id="Coils"/>
    </source>
</evidence>
<dbReference type="GeneID" id="19324349"/>
<feature type="coiled-coil region" evidence="1">
    <location>
        <begin position="248"/>
        <end position="275"/>
    </location>
</feature>
<evidence type="ECO:0000256" key="2">
    <source>
        <dbReference type="SAM" id="MobiDB-lite"/>
    </source>
</evidence>
<dbReference type="RefSeq" id="XP_007911182.1">
    <property type="nucleotide sequence ID" value="XM_007912991.1"/>
</dbReference>
<dbReference type="KEGG" id="tmn:UCRPA7_395"/>
<feature type="compositionally biased region" description="Polar residues" evidence="2">
    <location>
        <begin position="304"/>
        <end position="317"/>
    </location>
</feature>
<feature type="compositionally biased region" description="Polar residues" evidence="2">
    <location>
        <begin position="501"/>
        <end position="514"/>
    </location>
</feature>
<dbReference type="AlphaFoldDB" id="R8BXH0"/>
<feature type="compositionally biased region" description="Basic and acidic residues" evidence="2">
    <location>
        <begin position="319"/>
        <end position="328"/>
    </location>
</feature>
<feature type="compositionally biased region" description="Basic residues" evidence="2">
    <location>
        <begin position="526"/>
        <end position="538"/>
    </location>
</feature>
<dbReference type="EMBL" id="KB932800">
    <property type="protein sequence ID" value="EOO04101.1"/>
    <property type="molecule type" value="Genomic_DNA"/>
</dbReference>
<proteinExistence type="predicted"/>
<sequence length="679" mass="76741">MVEYLQFVSDMTDEQVHALTDLLAMPPKYLLAGGVPAQEWLARQEEKMLRLPRELTKPTGLVDRTRIALAKKGLSTDKWLPRVSVLCTTHALLNPWVVHRVFLLLQHEVMHRVNTVRYYRGELKTQEVVDYCTHVSGILSLFKTPTEFAAICRTEYPGHLRFDRIASGCEACILAAVGSRAQLLVDLKASLLGRADRRKEPRLMRFVDRWMQCFGPENEGELLLASQRLGEQIRAINKSDAKRRREVRRLRKEKIAAVEAEKDDMERQLKKQRITASQLRMGLGEIDKNIERKYGKDWEKGRFHSTQSRPTSETPVVQQHREDQRHPEPQMSGALGDEREPQENAFDLEHDLGHHHEEIYFEQDERNLDHEQRLEQSIDDWYQRSVTAASKAPSNADPFDWSGSNHDFRDTRSFAAKSAVPSPLLVAKDTKDREVATASDAPAVPRIPSKYGVFENLTREEPYAPSSVYSSDEKGSTFTPSPASTPVVAPENRSSAVLPLTEQNVSSARNSAYSARTPLDSPARSPSRHSKRSHKSKSSKSASVSTLRLSEEQKEDNNSQPRFSDPWIPRFEPDDVPLRPTTTSVVSSAVSPGTRPASDEYRAMQAELEDAFSMVDRDDAVSDEIVHPDDSVSQVHPRPPTRMGTGKTTLRSVTASVRPARNTSKKSDSTKYLGLYRDE</sequence>
<gene>
    <name evidence="3" type="ORF">UCRPA7_395</name>
</gene>
<dbReference type="OrthoDB" id="3786931at2759"/>